<dbReference type="AlphaFoldDB" id="A0AAD5N0Q4"/>
<reference evidence="1" key="1">
    <citation type="submission" date="2021-06" db="EMBL/GenBank/DDBJ databases">
        <title>Parelaphostrongylus tenuis whole genome reference sequence.</title>
        <authorList>
            <person name="Garwood T.J."/>
            <person name="Larsen P.A."/>
            <person name="Fountain-Jones N.M."/>
            <person name="Garbe J.R."/>
            <person name="Macchietto M.G."/>
            <person name="Kania S.A."/>
            <person name="Gerhold R.W."/>
            <person name="Richards J.E."/>
            <person name="Wolf T.M."/>
        </authorList>
    </citation>
    <scope>NUCLEOTIDE SEQUENCE</scope>
    <source>
        <strain evidence="1">MNPRO001-30</strain>
        <tissue evidence="1">Meninges</tissue>
    </source>
</reference>
<evidence type="ECO:0000313" key="2">
    <source>
        <dbReference type="Proteomes" id="UP001196413"/>
    </source>
</evidence>
<keyword evidence="2" id="KW-1185">Reference proteome</keyword>
<evidence type="ECO:0000313" key="1">
    <source>
        <dbReference type="EMBL" id="KAJ1354869.1"/>
    </source>
</evidence>
<gene>
    <name evidence="1" type="ORF">KIN20_011943</name>
</gene>
<sequence>MLSDIVSNWTVDIKQFHVTAVAKSFCFNAMQSHTLPVNKEVSRFGLGALGSSAVFARSVFVQFDLLRSLEYWLDKKKRFKTSIICIEN</sequence>
<comment type="caution">
    <text evidence="1">The sequence shown here is derived from an EMBL/GenBank/DDBJ whole genome shotgun (WGS) entry which is preliminary data.</text>
</comment>
<dbReference type="EMBL" id="JAHQIW010002266">
    <property type="protein sequence ID" value="KAJ1354869.1"/>
    <property type="molecule type" value="Genomic_DNA"/>
</dbReference>
<proteinExistence type="predicted"/>
<dbReference type="Proteomes" id="UP001196413">
    <property type="component" value="Unassembled WGS sequence"/>
</dbReference>
<accession>A0AAD5N0Q4</accession>
<protein>
    <submittedName>
        <fullName evidence="1">Uncharacterized protein</fullName>
    </submittedName>
</protein>
<organism evidence="1 2">
    <name type="scientific">Parelaphostrongylus tenuis</name>
    <name type="common">Meningeal worm</name>
    <dbReference type="NCBI Taxonomy" id="148309"/>
    <lineage>
        <taxon>Eukaryota</taxon>
        <taxon>Metazoa</taxon>
        <taxon>Ecdysozoa</taxon>
        <taxon>Nematoda</taxon>
        <taxon>Chromadorea</taxon>
        <taxon>Rhabditida</taxon>
        <taxon>Rhabditina</taxon>
        <taxon>Rhabditomorpha</taxon>
        <taxon>Strongyloidea</taxon>
        <taxon>Metastrongylidae</taxon>
        <taxon>Parelaphostrongylus</taxon>
    </lineage>
</organism>
<name>A0AAD5N0Q4_PARTN</name>